<sequence>MCLIRLLGPHNSRHSAVAFRAGPVQRRWISQVLPWLDLDFDLQFSDEPVSTYTTKVLNPARWKKPLPELAEFDSLIGQFLETLLIVPLIALSALVLVLWEAEEGRTSLTRWALRTGVNSKTEPSSLGIKAQVATIEQAGVEATQKLEAPVVIVTRASKGIGKAVALGLGKAGCKVGQKSVFY</sequence>
<organism evidence="1 2">
    <name type="scientific">Cichorium intybus</name>
    <name type="common">Chicory</name>
    <dbReference type="NCBI Taxonomy" id="13427"/>
    <lineage>
        <taxon>Eukaryota</taxon>
        <taxon>Viridiplantae</taxon>
        <taxon>Streptophyta</taxon>
        <taxon>Embryophyta</taxon>
        <taxon>Tracheophyta</taxon>
        <taxon>Spermatophyta</taxon>
        <taxon>Magnoliopsida</taxon>
        <taxon>eudicotyledons</taxon>
        <taxon>Gunneridae</taxon>
        <taxon>Pentapetalae</taxon>
        <taxon>asterids</taxon>
        <taxon>campanulids</taxon>
        <taxon>Asterales</taxon>
        <taxon>Asteraceae</taxon>
        <taxon>Cichorioideae</taxon>
        <taxon>Cichorieae</taxon>
        <taxon>Cichoriinae</taxon>
        <taxon>Cichorium</taxon>
    </lineage>
</organism>
<comment type="caution">
    <text evidence="1">The sequence shown here is derived from an EMBL/GenBank/DDBJ whole genome shotgun (WGS) entry which is preliminary data.</text>
</comment>
<reference evidence="2" key="1">
    <citation type="journal article" date="2022" name="Mol. Ecol. Resour.">
        <title>The genomes of chicory, endive, great burdock and yacon provide insights into Asteraceae palaeo-polyploidization history and plant inulin production.</title>
        <authorList>
            <person name="Fan W."/>
            <person name="Wang S."/>
            <person name="Wang H."/>
            <person name="Wang A."/>
            <person name="Jiang F."/>
            <person name="Liu H."/>
            <person name="Zhao H."/>
            <person name="Xu D."/>
            <person name="Zhang Y."/>
        </authorList>
    </citation>
    <scope>NUCLEOTIDE SEQUENCE [LARGE SCALE GENOMIC DNA]</scope>
    <source>
        <strain evidence="2">cv. Punajuju</strain>
    </source>
</reference>
<accession>A0ACB9F1R7</accession>
<name>A0ACB9F1R7_CICIN</name>
<gene>
    <name evidence="1" type="ORF">L2E82_14746</name>
</gene>
<evidence type="ECO:0000313" key="2">
    <source>
        <dbReference type="Proteomes" id="UP001055811"/>
    </source>
</evidence>
<proteinExistence type="predicted"/>
<dbReference type="Proteomes" id="UP001055811">
    <property type="component" value="Linkage Group LG03"/>
</dbReference>
<keyword evidence="2" id="KW-1185">Reference proteome</keyword>
<dbReference type="EMBL" id="CM042011">
    <property type="protein sequence ID" value="KAI3764733.1"/>
    <property type="molecule type" value="Genomic_DNA"/>
</dbReference>
<evidence type="ECO:0000313" key="1">
    <source>
        <dbReference type="EMBL" id="KAI3764733.1"/>
    </source>
</evidence>
<protein>
    <submittedName>
        <fullName evidence="1">Uncharacterized protein</fullName>
    </submittedName>
</protein>
<reference evidence="1 2" key="2">
    <citation type="journal article" date="2022" name="Mol. Ecol. Resour.">
        <title>The genomes of chicory, endive, great burdock and yacon provide insights into Asteraceae paleo-polyploidization history and plant inulin production.</title>
        <authorList>
            <person name="Fan W."/>
            <person name="Wang S."/>
            <person name="Wang H."/>
            <person name="Wang A."/>
            <person name="Jiang F."/>
            <person name="Liu H."/>
            <person name="Zhao H."/>
            <person name="Xu D."/>
            <person name="Zhang Y."/>
        </authorList>
    </citation>
    <scope>NUCLEOTIDE SEQUENCE [LARGE SCALE GENOMIC DNA]</scope>
    <source>
        <strain evidence="2">cv. Punajuju</strain>
        <tissue evidence="1">Leaves</tissue>
    </source>
</reference>